<proteinExistence type="predicted"/>
<protein>
    <submittedName>
        <fullName evidence="1">Uncharacterized protein</fullName>
    </submittedName>
</protein>
<name>A0A371I9E8_MUCPR</name>
<dbReference type="OrthoDB" id="1932348at2759"/>
<feature type="non-terminal residue" evidence="1">
    <location>
        <position position="1"/>
    </location>
</feature>
<organism evidence="1 2">
    <name type="scientific">Mucuna pruriens</name>
    <name type="common">Velvet bean</name>
    <name type="synonym">Dolichos pruriens</name>
    <dbReference type="NCBI Taxonomy" id="157652"/>
    <lineage>
        <taxon>Eukaryota</taxon>
        <taxon>Viridiplantae</taxon>
        <taxon>Streptophyta</taxon>
        <taxon>Embryophyta</taxon>
        <taxon>Tracheophyta</taxon>
        <taxon>Spermatophyta</taxon>
        <taxon>Magnoliopsida</taxon>
        <taxon>eudicotyledons</taxon>
        <taxon>Gunneridae</taxon>
        <taxon>Pentapetalae</taxon>
        <taxon>rosids</taxon>
        <taxon>fabids</taxon>
        <taxon>Fabales</taxon>
        <taxon>Fabaceae</taxon>
        <taxon>Papilionoideae</taxon>
        <taxon>50 kb inversion clade</taxon>
        <taxon>NPAAA clade</taxon>
        <taxon>indigoferoid/millettioid clade</taxon>
        <taxon>Phaseoleae</taxon>
        <taxon>Mucuna</taxon>
    </lineage>
</organism>
<dbReference type="EMBL" id="QJKJ01000601">
    <property type="protein sequence ID" value="RDY11656.1"/>
    <property type="molecule type" value="Genomic_DNA"/>
</dbReference>
<evidence type="ECO:0000313" key="1">
    <source>
        <dbReference type="EMBL" id="RDY11656.1"/>
    </source>
</evidence>
<accession>A0A371I9E8</accession>
<dbReference type="Proteomes" id="UP000257109">
    <property type="component" value="Unassembled WGS sequence"/>
</dbReference>
<comment type="caution">
    <text evidence="1">The sequence shown here is derived from an EMBL/GenBank/DDBJ whole genome shotgun (WGS) entry which is preliminary data.</text>
</comment>
<dbReference type="AlphaFoldDB" id="A0A371I9E8"/>
<keyword evidence="2" id="KW-1185">Reference proteome</keyword>
<sequence length="113" mass="13331">MCGAIQITYEETEDVQLRKVATLMRHYEMFIMKENKTINEMFGRSQTILNSSNKGFNESNNNKVSWLSKKLKEMLKKKDILGGQKETFQLVFGQWLLTTYEERKAYVLRPQTI</sequence>
<reference evidence="1" key="1">
    <citation type="submission" date="2018-05" db="EMBL/GenBank/DDBJ databases">
        <title>Draft genome of Mucuna pruriens seed.</title>
        <authorList>
            <person name="Nnadi N.E."/>
            <person name="Vos R."/>
            <person name="Hasami M.H."/>
            <person name="Devisetty U.K."/>
            <person name="Aguiy J.C."/>
        </authorList>
    </citation>
    <scope>NUCLEOTIDE SEQUENCE [LARGE SCALE GENOMIC DNA]</scope>
    <source>
        <strain evidence="1">JCA_2017</strain>
    </source>
</reference>
<gene>
    <name evidence="1" type="ORF">CR513_03646</name>
</gene>
<evidence type="ECO:0000313" key="2">
    <source>
        <dbReference type="Proteomes" id="UP000257109"/>
    </source>
</evidence>